<gene>
    <name evidence="2" type="ORF">O3P69_002326</name>
</gene>
<feature type="region of interest" description="Disordered" evidence="1">
    <location>
        <begin position="215"/>
        <end position="235"/>
    </location>
</feature>
<dbReference type="EMBL" id="JARAKH010000001">
    <property type="protein sequence ID" value="KAK8407700.1"/>
    <property type="molecule type" value="Genomic_DNA"/>
</dbReference>
<proteinExistence type="predicted"/>
<name>A0AAW0V8B7_SCYPA</name>
<evidence type="ECO:0000313" key="2">
    <source>
        <dbReference type="EMBL" id="KAK8407700.1"/>
    </source>
</evidence>
<protein>
    <submittedName>
        <fullName evidence="2">Uncharacterized protein</fullName>
    </submittedName>
</protein>
<sequence>MQCAVSRHFQSALKEDTKSNPIASSRHHPATDTRSHHKGDLLSPSQQLRPLFSTRPPTSVLSSLAARSLLPALPSPQISRVGWQGTEGLATVSCHVALHAPRPACARLRPTHSRRDVKLRCVRVTGLEGGQATLTSPPPTGSHPRTTVARNCHTLAEAAQPLAWPPHLVIHPSSCLPDTPAAPMSLPAHANRGQRGAKKPLGHFVMCSLKRLGSTRRPCASPHAQEVNITTTKTQ</sequence>
<reference evidence="2 3" key="1">
    <citation type="submission" date="2023-03" db="EMBL/GenBank/DDBJ databases">
        <title>High-quality genome of Scylla paramamosain provides insights in environmental adaptation.</title>
        <authorList>
            <person name="Zhang L."/>
        </authorList>
    </citation>
    <scope>NUCLEOTIDE SEQUENCE [LARGE SCALE GENOMIC DNA]</scope>
    <source>
        <strain evidence="2">LZ_2023a</strain>
        <tissue evidence="2">Muscle</tissue>
    </source>
</reference>
<comment type="caution">
    <text evidence="2">The sequence shown here is derived from an EMBL/GenBank/DDBJ whole genome shotgun (WGS) entry which is preliminary data.</text>
</comment>
<keyword evidence="3" id="KW-1185">Reference proteome</keyword>
<evidence type="ECO:0000256" key="1">
    <source>
        <dbReference type="SAM" id="MobiDB-lite"/>
    </source>
</evidence>
<dbReference type="AlphaFoldDB" id="A0AAW0V8B7"/>
<accession>A0AAW0V8B7</accession>
<feature type="region of interest" description="Disordered" evidence="1">
    <location>
        <begin position="1"/>
        <end position="57"/>
    </location>
</feature>
<feature type="compositionally biased region" description="Basic and acidic residues" evidence="1">
    <location>
        <begin position="29"/>
        <end position="40"/>
    </location>
</feature>
<evidence type="ECO:0000313" key="3">
    <source>
        <dbReference type="Proteomes" id="UP001487740"/>
    </source>
</evidence>
<organism evidence="2 3">
    <name type="scientific">Scylla paramamosain</name>
    <name type="common">Mud crab</name>
    <dbReference type="NCBI Taxonomy" id="85552"/>
    <lineage>
        <taxon>Eukaryota</taxon>
        <taxon>Metazoa</taxon>
        <taxon>Ecdysozoa</taxon>
        <taxon>Arthropoda</taxon>
        <taxon>Crustacea</taxon>
        <taxon>Multicrustacea</taxon>
        <taxon>Malacostraca</taxon>
        <taxon>Eumalacostraca</taxon>
        <taxon>Eucarida</taxon>
        <taxon>Decapoda</taxon>
        <taxon>Pleocyemata</taxon>
        <taxon>Brachyura</taxon>
        <taxon>Eubrachyura</taxon>
        <taxon>Portunoidea</taxon>
        <taxon>Portunidae</taxon>
        <taxon>Portuninae</taxon>
        <taxon>Scylla</taxon>
    </lineage>
</organism>
<dbReference type="Proteomes" id="UP001487740">
    <property type="component" value="Unassembled WGS sequence"/>
</dbReference>